<sequence length="105" mass="12295">MEGVCRKLGFMQALMLVQMIFLRHHIDLDILDDRNTNAWRFIGFYGSPEEMYRSESWDLVQQLGSHMSERWLAVEDFNKIAYFFEKGIGSLRTVGVLLGIIFESE</sequence>
<organism evidence="1 2">
    <name type="scientific">Gossypium barbadense</name>
    <name type="common">Sea Island cotton</name>
    <name type="synonym">Hibiscus barbadensis</name>
    <dbReference type="NCBI Taxonomy" id="3634"/>
    <lineage>
        <taxon>Eukaryota</taxon>
        <taxon>Viridiplantae</taxon>
        <taxon>Streptophyta</taxon>
        <taxon>Embryophyta</taxon>
        <taxon>Tracheophyta</taxon>
        <taxon>Spermatophyta</taxon>
        <taxon>Magnoliopsida</taxon>
        <taxon>eudicotyledons</taxon>
        <taxon>Gunneridae</taxon>
        <taxon>Pentapetalae</taxon>
        <taxon>rosids</taxon>
        <taxon>malvids</taxon>
        <taxon>Malvales</taxon>
        <taxon>Malvaceae</taxon>
        <taxon>Malvoideae</taxon>
        <taxon>Gossypium</taxon>
    </lineage>
</organism>
<accession>A0A2P5WLL3</accession>
<proteinExistence type="predicted"/>
<evidence type="ECO:0000313" key="1">
    <source>
        <dbReference type="EMBL" id="PPR91967.1"/>
    </source>
</evidence>
<dbReference type="OrthoDB" id="10609982at2759"/>
<evidence type="ECO:0000313" key="2">
    <source>
        <dbReference type="Proteomes" id="UP000239757"/>
    </source>
</evidence>
<name>A0A2P5WLL3_GOSBA</name>
<dbReference type="AlphaFoldDB" id="A0A2P5WLL3"/>
<dbReference type="EMBL" id="KZ667171">
    <property type="protein sequence ID" value="PPR91967.1"/>
    <property type="molecule type" value="Genomic_DNA"/>
</dbReference>
<gene>
    <name evidence="1" type="ORF">GOBAR_AA28710</name>
</gene>
<dbReference type="Proteomes" id="UP000239757">
    <property type="component" value="Unassembled WGS sequence"/>
</dbReference>
<reference evidence="1 2" key="1">
    <citation type="submission" date="2015-01" db="EMBL/GenBank/DDBJ databases">
        <title>Genome of allotetraploid Gossypium barbadense reveals genomic plasticity and fiber elongation in cotton evolution.</title>
        <authorList>
            <person name="Chen X."/>
            <person name="Liu X."/>
            <person name="Zhao B."/>
            <person name="Zheng H."/>
            <person name="Hu Y."/>
            <person name="Lu G."/>
            <person name="Yang C."/>
            <person name="Chen J."/>
            <person name="Shan C."/>
            <person name="Zhang L."/>
            <person name="Zhou Y."/>
            <person name="Wang L."/>
            <person name="Guo W."/>
            <person name="Bai Y."/>
            <person name="Ruan J."/>
            <person name="Shangguan X."/>
            <person name="Mao Y."/>
            <person name="Jiang J."/>
            <person name="Zhu Y."/>
            <person name="Lei J."/>
            <person name="Kang H."/>
            <person name="Chen S."/>
            <person name="He X."/>
            <person name="Wang R."/>
            <person name="Wang Y."/>
            <person name="Chen J."/>
            <person name="Wang L."/>
            <person name="Yu S."/>
            <person name="Wang B."/>
            <person name="Wei J."/>
            <person name="Song S."/>
            <person name="Lu X."/>
            <person name="Gao Z."/>
            <person name="Gu W."/>
            <person name="Deng X."/>
            <person name="Ma D."/>
            <person name="Wang S."/>
            <person name="Liang W."/>
            <person name="Fang L."/>
            <person name="Cai C."/>
            <person name="Zhu X."/>
            <person name="Zhou B."/>
            <person name="Zhang Y."/>
            <person name="Chen Z."/>
            <person name="Xu S."/>
            <person name="Zhu R."/>
            <person name="Wang S."/>
            <person name="Zhang T."/>
            <person name="Zhao G."/>
        </authorList>
    </citation>
    <scope>NUCLEOTIDE SEQUENCE [LARGE SCALE GENOMIC DNA]</scope>
    <source>
        <strain evidence="2">cv. Xinhai21</strain>
        <tissue evidence="1">Leaf</tissue>
    </source>
</reference>
<protein>
    <submittedName>
        <fullName evidence="1">Uncharacterized protein</fullName>
    </submittedName>
</protein>